<accession>A0A0T9RL62</accession>
<reference evidence="1 2" key="1">
    <citation type="submission" date="2015-03" db="EMBL/GenBank/DDBJ databases">
        <authorList>
            <person name="Murphy D."/>
        </authorList>
    </citation>
    <scope>NUCLEOTIDE SEQUENCE [LARGE SCALE GENOMIC DNA]</scope>
    <source>
        <strain evidence="1 2">Y233</strain>
    </source>
</reference>
<dbReference type="EMBL" id="CQBK01000047">
    <property type="protein sequence ID" value="CNI67294.1"/>
    <property type="molecule type" value="Genomic_DNA"/>
</dbReference>
<name>A0A0T9RL62_9GAMM</name>
<sequence>MILLAFRLLLRQHIILLHPNHHLAGHYADRQRLSG</sequence>
<proteinExistence type="predicted"/>
<evidence type="ECO:0000313" key="2">
    <source>
        <dbReference type="Proteomes" id="UP000038204"/>
    </source>
</evidence>
<protein>
    <submittedName>
        <fullName evidence="1">Uncharacterized protein</fullName>
    </submittedName>
</protein>
<evidence type="ECO:0000313" key="1">
    <source>
        <dbReference type="EMBL" id="CNI67294.1"/>
    </source>
</evidence>
<dbReference type="Proteomes" id="UP000038204">
    <property type="component" value="Unassembled WGS sequence"/>
</dbReference>
<dbReference type="AlphaFoldDB" id="A0A0T9RL62"/>
<gene>
    <name evidence="1" type="ORF">ERS008667_04042</name>
</gene>
<organism evidence="1 2">
    <name type="scientific">Yersinia similis</name>
    <dbReference type="NCBI Taxonomy" id="367190"/>
    <lineage>
        <taxon>Bacteria</taxon>
        <taxon>Pseudomonadati</taxon>
        <taxon>Pseudomonadota</taxon>
        <taxon>Gammaproteobacteria</taxon>
        <taxon>Enterobacterales</taxon>
        <taxon>Yersiniaceae</taxon>
        <taxon>Yersinia</taxon>
    </lineage>
</organism>